<sequence>MDHEHHHAGVEQQDGRALTRSAISATAHCLTGCAIGEVLGMVIGTALGWGDLATIALAIALAFLFGYSLTIVPVLRAGVGLGAAIGVAFAADTLSITVMEIVDNLFMVLIPGAMDAGLVSWLFWVSLAAALAIAFVLTVPVNRVLIRRGKGHAVMHQYH</sequence>
<keyword evidence="4" id="KW-1185">Reference proteome</keyword>
<comment type="caution">
    <text evidence="3">The sequence shown here is derived from an EMBL/GenBank/DDBJ whole genome shotgun (WGS) entry which is preliminary data.</text>
</comment>
<dbReference type="AlphaFoldDB" id="A0A4R4UJV7"/>
<organism evidence="3 4">
    <name type="scientific">Saccharopolyspora aridisoli</name>
    <dbReference type="NCBI Taxonomy" id="2530385"/>
    <lineage>
        <taxon>Bacteria</taxon>
        <taxon>Bacillati</taxon>
        <taxon>Actinomycetota</taxon>
        <taxon>Actinomycetes</taxon>
        <taxon>Pseudonocardiales</taxon>
        <taxon>Pseudonocardiaceae</taxon>
        <taxon>Saccharopolyspora</taxon>
    </lineage>
</organism>
<keyword evidence="1" id="KW-0472">Membrane</keyword>
<evidence type="ECO:0000259" key="2">
    <source>
        <dbReference type="Pfam" id="PF14342"/>
    </source>
</evidence>
<feature type="domain" description="DUF4396" evidence="2">
    <location>
        <begin position="21"/>
        <end position="151"/>
    </location>
</feature>
<protein>
    <submittedName>
        <fullName evidence="3">DUF4396 domain-containing protein</fullName>
    </submittedName>
</protein>
<dbReference type="InterPro" id="IPR025509">
    <property type="entry name" value="DUF4396"/>
</dbReference>
<dbReference type="Proteomes" id="UP000294744">
    <property type="component" value="Unassembled WGS sequence"/>
</dbReference>
<feature type="transmembrane region" description="Helical" evidence="1">
    <location>
        <begin position="79"/>
        <end position="101"/>
    </location>
</feature>
<dbReference type="Pfam" id="PF14342">
    <property type="entry name" value="DUF4396"/>
    <property type="match status" value="1"/>
</dbReference>
<feature type="transmembrane region" description="Helical" evidence="1">
    <location>
        <begin position="121"/>
        <end position="141"/>
    </location>
</feature>
<evidence type="ECO:0000256" key="1">
    <source>
        <dbReference type="SAM" id="Phobius"/>
    </source>
</evidence>
<keyword evidence="1" id="KW-0812">Transmembrane</keyword>
<evidence type="ECO:0000313" key="3">
    <source>
        <dbReference type="EMBL" id="TDC91890.1"/>
    </source>
</evidence>
<accession>A0A4R4UJV7</accession>
<dbReference type="RefSeq" id="WP_132623859.1">
    <property type="nucleotide sequence ID" value="NZ_SMKV01000016.1"/>
</dbReference>
<evidence type="ECO:0000313" key="4">
    <source>
        <dbReference type="Proteomes" id="UP000294744"/>
    </source>
</evidence>
<reference evidence="3 4" key="1">
    <citation type="submission" date="2019-03" db="EMBL/GenBank/DDBJ databases">
        <title>Draft genome sequences of novel Actinobacteria.</title>
        <authorList>
            <person name="Sahin N."/>
            <person name="Ay H."/>
            <person name="Saygin H."/>
        </authorList>
    </citation>
    <scope>NUCLEOTIDE SEQUENCE [LARGE SCALE GENOMIC DNA]</scope>
    <source>
        <strain evidence="3 4">16K404</strain>
    </source>
</reference>
<keyword evidence="1" id="KW-1133">Transmembrane helix</keyword>
<gene>
    <name evidence="3" type="ORF">E1161_15170</name>
</gene>
<feature type="transmembrane region" description="Helical" evidence="1">
    <location>
        <begin position="46"/>
        <end position="67"/>
    </location>
</feature>
<name>A0A4R4UJV7_9PSEU</name>
<proteinExistence type="predicted"/>
<dbReference type="EMBL" id="SMKV01000016">
    <property type="protein sequence ID" value="TDC91890.1"/>
    <property type="molecule type" value="Genomic_DNA"/>
</dbReference>
<dbReference type="OrthoDB" id="9784773at2"/>